<evidence type="ECO:0000313" key="1">
    <source>
        <dbReference type="EMBL" id="KRY21386.1"/>
    </source>
</evidence>
<dbReference type="SUPFAM" id="SSF53383">
    <property type="entry name" value="PLP-dependent transferases"/>
    <property type="match status" value="1"/>
</dbReference>
<dbReference type="Proteomes" id="UP000054783">
    <property type="component" value="Unassembled WGS sequence"/>
</dbReference>
<sequence length="94" mass="11035">MFFNDNFFPSKAVRQDRHCCIIIGHVITVGISTFDLEAKHGAHDYKPLPVTLERSERIFLWDVDGRRYVAVNQGHRHLKIIEALKRQDDRMKLC</sequence>
<name>A0A0V1AA44_9BILA</name>
<dbReference type="InterPro" id="IPR015422">
    <property type="entry name" value="PyrdxlP-dep_Trfase_small"/>
</dbReference>
<keyword evidence="1" id="KW-0032">Aminotransferase</keyword>
<evidence type="ECO:0000313" key="2">
    <source>
        <dbReference type="Proteomes" id="UP000054783"/>
    </source>
</evidence>
<protein>
    <submittedName>
        <fullName evidence="1">Ornithine aminotransferase, mitochondrial</fullName>
    </submittedName>
</protein>
<dbReference type="Gene3D" id="3.90.1150.10">
    <property type="entry name" value="Aspartate Aminotransferase, domain 1"/>
    <property type="match status" value="1"/>
</dbReference>
<dbReference type="InterPro" id="IPR015424">
    <property type="entry name" value="PyrdxlP-dep_Trfase"/>
</dbReference>
<keyword evidence="2" id="KW-1185">Reference proteome</keyword>
<proteinExistence type="predicted"/>
<keyword evidence="1" id="KW-0808">Transferase</keyword>
<comment type="caution">
    <text evidence="1">The sequence shown here is derived from an EMBL/GenBank/DDBJ whole genome shotgun (WGS) entry which is preliminary data.</text>
</comment>
<dbReference type="STRING" id="990121.A0A0V1AA44"/>
<organism evidence="1 2">
    <name type="scientific">Trichinella patagoniensis</name>
    <dbReference type="NCBI Taxonomy" id="990121"/>
    <lineage>
        <taxon>Eukaryota</taxon>
        <taxon>Metazoa</taxon>
        <taxon>Ecdysozoa</taxon>
        <taxon>Nematoda</taxon>
        <taxon>Enoplea</taxon>
        <taxon>Dorylaimia</taxon>
        <taxon>Trichinellida</taxon>
        <taxon>Trichinellidae</taxon>
        <taxon>Trichinella</taxon>
    </lineage>
</organism>
<accession>A0A0V1AA44</accession>
<reference evidence="1 2" key="1">
    <citation type="submission" date="2015-01" db="EMBL/GenBank/DDBJ databases">
        <title>Evolution of Trichinella species and genotypes.</title>
        <authorList>
            <person name="Korhonen P.K."/>
            <person name="Edoardo P."/>
            <person name="Giuseppe L.R."/>
            <person name="Gasser R.B."/>
        </authorList>
    </citation>
    <scope>NUCLEOTIDE SEQUENCE [LARGE SCALE GENOMIC DNA]</scope>
    <source>
        <strain evidence="1">ISS2496</strain>
    </source>
</reference>
<dbReference type="EMBL" id="JYDQ01000017">
    <property type="protein sequence ID" value="KRY21386.1"/>
    <property type="molecule type" value="Genomic_DNA"/>
</dbReference>
<dbReference type="AlphaFoldDB" id="A0A0V1AA44"/>
<gene>
    <name evidence="1" type="primary">OAT</name>
    <name evidence="1" type="ORF">T12_9675</name>
</gene>
<dbReference type="GO" id="GO:0008483">
    <property type="term" value="F:transaminase activity"/>
    <property type="evidence" value="ECO:0007669"/>
    <property type="project" value="UniProtKB-KW"/>
</dbReference>